<protein>
    <recommendedName>
        <fullName evidence="3">DNA helicase UvrD</fullName>
    </recommendedName>
</protein>
<accession>A0A2M7RF75</accession>
<dbReference type="Proteomes" id="UP000228689">
    <property type="component" value="Unassembled WGS sequence"/>
</dbReference>
<evidence type="ECO:0008006" key="3">
    <source>
        <dbReference type="Google" id="ProtNLM"/>
    </source>
</evidence>
<dbReference type="CDD" id="cd19067">
    <property type="entry name" value="PfuEndoQ-like"/>
    <property type="match status" value="1"/>
</dbReference>
<comment type="caution">
    <text evidence="1">The sequence shown here is derived from an EMBL/GenBank/DDBJ whole genome shotgun (WGS) entry which is preliminary data.</text>
</comment>
<evidence type="ECO:0000313" key="2">
    <source>
        <dbReference type="Proteomes" id="UP000228689"/>
    </source>
</evidence>
<dbReference type="PANTHER" id="PTHR40084">
    <property type="entry name" value="PHOSPHOHYDROLASE, PHP FAMILY"/>
    <property type="match status" value="1"/>
</dbReference>
<dbReference type="AlphaFoldDB" id="A0A2M7RF75"/>
<name>A0A2M7RF75_9BACT</name>
<sequence length="211" mass="24047">MNLISNSDAHSLPNLGREANIMEIEEISYSEIKEAIQNKKSGKLIKTIEFHPEEGIYHYDGHRKCGVCLAPEETKKKNCICPQCGKPLTLGVAYRIDELSDRNKKDIHSLSEYVSIVPLQELIAEVLAVNKLSKKVQTIYEDLINKGKSEFNILLNLSTEELKKIVDPFMLEAILRMRSGKIYLHPGYDGQYGVVKIFSDQERINQQQKLI</sequence>
<dbReference type="PANTHER" id="PTHR40084:SF1">
    <property type="entry name" value="PHOSPHOTRANSFERASE"/>
    <property type="match status" value="1"/>
</dbReference>
<reference evidence="2" key="1">
    <citation type="submission" date="2017-09" db="EMBL/GenBank/DDBJ databases">
        <title>Depth-based differentiation of microbial function through sediment-hosted aquifers and enrichment of novel symbionts in the deep terrestrial subsurface.</title>
        <authorList>
            <person name="Probst A.J."/>
            <person name="Ladd B."/>
            <person name="Jarett J.K."/>
            <person name="Geller-Mcgrath D.E."/>
            <person name="Sieber C.M.K."/>
            <person name="Emerson J.B."/>
            <person name="Anantharaman K."/>
            <person name="Thomas B.C."/>
            <person name="Malmstrom R."/>
            <person name="Stieglmeier M."/>
            <person name="Klingl A."/>
            <person name="Woyke T."/>
            <person name="Ryan C.M."/>
            <person name="Banfield J.F."/>
        </authorList>
    </citation>
    <scope>NUCLEOTIDE SEQUENCE [LARGE SCALE GENOMIC DNA]</scope>
</reference>
<evidence type="ECO:0000313" key="1">
    <source>
        <dbReference type="EMBL" id="PIY95201.1"/>
    </source>
</evidence>
<organism evidence="1 2">
    <name type="scientific">Candidatus Komeilibacteria bacterium CG_4_10_14_0_8_um_filter_37_78</name>
    <dbReference type="NCBI Taxonomy" id="1974471"/>
    <lineage>
        <taxon>Bacteria</taxon>
        <taxon>Candidatus Komeiliibacteriota</taxon>
    </lineage>
</organism>
<proteinExistence type="predicted"/>
<dbReference type="EMBL" id="PFMC01000029">
    <property type="protein sequence ID" value="PIY95201.1"/>
    <property type="molecule type" value="Genomic_DNA"/>
</dbReference>
<gene>
    <name evidence="1" type="ORF">COY67_01205</name>
</gene>